<evidence type="ECO:0000313" key="4">
    <source>
        <dbReference type="Proteomes" id="UP001346149"/>
    </source>
</evidence>
<keyword evidence="1" id="KW-0479">Metal-binding</keyword>
<sequence>MCEETSDHDNLWELTTQDFTTGTGNMHFPRSQLMSSHGSTEVKSALRALAATLVPEIWVEETANQLANLAGQVGTRLRILSEERLDSNVPRVVEVTILTITVVKPEEGSHPTLLHYFQLLGEGMREIVNADVYKRANISSSSITPTNQFEPDDCCAICREEYSDTGADDNSGGGGSSSSHQVQDIVITSCSLKYHSKCLFGWLRVKHECPLYRFGLSDDYEVIVILAPVIYDLTL</sequence>
<proteinExistence type="predicted"/>
<dbReference type="Gene3D" id="3.30.40.10">
    <property type="entry name" value="Zinc/RING finger domain, C3HC4 (zinc finger)"/>
    <property type="match status" value="1"/>
</dbReference>
<feature type="domain" description="RING-type" evidence="2">
    <location>
        <begin position="155"/>
        <end position="213"/>
    </location>
</feature>
<name>A0AAN7M970_TRANT</name>
<evidence type="ECO:0000313" key="3">
    <source>
        <dbReference type="EMBL" id="KAK4792261.1"/>
    </source>
</evidence>
<evidence type="ECO:0000256" key="1">
    <source>
        <dbReference type="PROSITE-ProRule" id="PRU00175"/>
    </source>
</evidence>
<dbReference type="Proteomes" id="UP001346149">
    <property type="component" value="Unassembled WGS sequence"/>
</dbReference>
<keyword evidence="4" id="KW-1185">Reference proteome</keyword>
<dbReference type="PROSITE" id="PS50089">
    <property type="entry name" value="ZF_RING_2"/>
    <property type="match status" value="1"/>
</dbReference>
<gene>
    <name evidence="3" type="ORF">SAY86_022696</name>
</gene>
<dbReference type="InterPro" id="IPR001841">
    <property type="entry name" value="Znf_RING"/>
</dbReference>
<accession>A0AAN7M970</accession>
<dbReference type="GO" id="GO:0008270">
    <property type="term" value="F:zinc ion binding"/>
    <property type="evidence" value="ECO:0007669"/>
    <property type="project" value="UniProtKB-KW"/>
</dbReference>
<evidence type="ECO:0000259" key="2">
    <source>
        <dbReference type="PROSITE" id="PS50089"/>
    </source>
</evidence>
<keyword evidence="1" id="KW-0862">Zinc</keyword>
<comment type="caution">
    <text evidence="3">The sequence shown here is derived from an EMBL/GenBank/DDBJ whole genome shotgun (WGS) entry which is preliminary data.</text>
</comment>
<organism evidence="3 4">
    <name type="scientific">Trapa natans</name>
    <name type="common">Water chestnut</name>
    <dbReference type="NCBI Taxonomy" id="22666"/>
    <lineage>
        <taxon>Eukaryota</taxon>
        <taxon>Viridiplantae</taxon>
        <taxon>Streptophyta</taxon>
        <taxon>Embryophyta</taxon>
        <taxon>Tracheophyta</taxon>
        <taxon>Spermatophyta</taxon>
        <taxon>Magnoliopsida</taxon>
        <taxon>eudicotyledons</taxon>
        <taxon>Gunneridae</taxon>
        <taxon>Pentapetalae</taxon>
        <taxon>rosids</taxon>
        <taxon>malvids</taxon>
        <taxon>Myrtales</taxon>
        <taxon>Lythraceae</taxon>
        <taxon>Trapa</taxon>
    </lineage>
</organism>
<protein>
    <recommendedName>
        <fullName evidence="2">RING-type domain-containing protein</fullName>
    </recommendedName>
</protein>
<keyword evidence="1" id="KW-0863">Zinc-finger</keyword>
<dbReference type="SUPFAM" id="SSF57850">
    <property type="entry name" value="RING/U-box"/>
    <property type="match status" value="1"/>
</dbReference>
<reference evidence="3 4" key="1">
    <citation type="journal article" date="2023" name="Hortic Res">
        <title>Pangenome of water caltrop reveals structural variations and asymmetric subgenome divergence after allopolyploidization.</title>
        <authorList>
            <person name="Zhang X."/>
            <person name="Chen Y."/>
            <person name="Wang L."/>
            <person name="Yuan Y."/>
            <person name="Fang M."/>
            <person name="Shi L."/>
            <person name="Lu R."/>
            <person name="Comes H.P."/>
            <person name="Ma Y."/>
            <person name="Chen Y."/>
            <person name="Huang G."/>
            <person name="Zhou Y."/>
            <person name="Zheng Z."/>
            <person name="Qiu Y."/>
        </authorList>
    </citation>
    <scope>NUCLEOTIDE SEQUENCE [LARGE SCALE GENOMIC DNA]</scope>
    <source>
        <strain evidence="3">F231</strain>
    </source>
</reference>
<dbReference type="InterPro" id="IPR013083">
    <property type="entry name" value="Znf_RING/FYVE/PHD"/>
</dbReference>
<dbReference type="EMBL" id="JAXQNO010000008">
    <property type="protein sequence ID" value="KAK4792261.1"/>
    <property type="molecule type" value="Genomic_DNA"/>
</dbReference>
<dbReference type="AlphaFoldDB" id="A0AAN7M970"/>